<name>U6MP41_9EIME</name>
<dbReference type="GeneID" id="25471491"/>
<dbReference type="Pfam" id="PF07145">
    <property type="entry name" value="PAM2"/>
    <property type="match status" value="1"/>
</dbReference>
<evidence type="ECO:0000313" key="3">
    <source>
        <dbReference type="Proteomes" id="UP000030754"/>
    </source>
</evidence>
<gene>
    <name evidence="2" type="ORF">ENH_00013090</name>
</gene>
<dbReference type="Proteomes" id="UP000030754">
    <property type="component" value="Unassembled WGS sequence"/>
</dbReference>
<dbReference type="RefSeq" id="XP_013434248.1">
    <property type="nucleotide sequence ID" value="XM_013578794.1"/>
</dbReference>
<feature type="region of interest" description="Disordered" evidence="1">
    <location>
        <begin position="291"/>
        <end position="319"/>
    </location>
</feature>
<evidence type="ECO:0000256" key="1">
    <source>
        <dbReference type="SAM" id="MobiDB-lite"/>
    </source>
</evidence>
<dbReference type="InterPro" id="IPR009818">
    <property type="entry name" value="PAM2_motif"/>
</dbReference>
<evidence type="ECO:0000313" key="2">
    <source>
        <dbReference type="EMBL" id="CDJ65781.1"/>
    </source>
</evidence>
<protein>
    <submittedName>
        <fullName evidence="2">Uncharacterized protein</fullName>
    </submittedName>
</protein>
<feature type="compositionally biased region" description="Low complexity" evidence="1">
    <location>
        <begin position="348"/>
        <end position="363"/>
    </location>
</feature>
<dbReference type="VEuPathDB" id="ToxoDB:ENH_00013090"/>
<dbReference type="OrthoDB" id="347600at2759"/>
<feature type="region of interest" description="Disordered" evidence="1">
    <location>
        <begin position="332"/>
        <end position="374"/>
    </location>
</feature>
<reference evidence="2" key="1">
    <citation type="submission" date="2013-10" db="EMBL/GenBank/DDBJ databases">
        <title>Genomic analysis of the causative agents of coccidiosis in chickens.</title>
        <authorList>
            <person name="Reid A.J."/>
            <person name="Blake D."/>
            <person name="Billington K."/>
            <person name="Browne H."/>
            <person name="Dunn M."/>
            <person name="Hung S."/>
            <person name="Kawahara F."/>
            <person name="Miranda-Saavedra D."/>
            <person name="Mourier T."/>
            <person name="Nagra H."/>
            <person name="Otto T.D."/>
            <person name="Rawlings N."/>
            <person name="Sanchez A."/>
            <person name="Sanders M."/>
            <person name="Subramaniam C."/>
            <person name="Tay Y."/>
            <person name="Dear P."/>
            <person name="Doerig C."/>
            <person name="Gruber A."/>
            <person name="Parkinson J."/>
            <person name="Shirley M."/>
            <person name="Wan K.L."/>
            <person name="Berriman M."/>
            <person name="Tomley F."/>
            <person name="Pain A."/>
        </authorList>
    </citation>
    <scope>NUCLEOTIDE SEQUENCE [LARGE SCALE GENOMIC DNA]</scope>
    <source>
        <strain evidence="2">Houghton</strain>
    </source>
</reference>
<accession>U6MP41</accession>
<keyword evidence="3" id="KW-1185">Reference proteome</keyword>
<proteinExistence type="predicted"/>
<reference evidence="2" key="2">
    <citation type="submission" date="2013-10" db="EMBL/GenBank/DDBJ databases">
        <authorList>
            <person name="Aslett M."/>
        </authorList>
    </citation>
    <scope>NUCLEOTIDE SEQUENCE [LARGE SCALE GENOMIC DNA]</scope>
    <source>
        <strain evidence="2">Houghton</strain>
    </source>
</reference>
<feature type="compositionally biased region" description="Basic and acidic residues" evidence="1">
    <location>
        <begin position="79"/>
        <end position="94"/>
    </location>
</feature>
<dbReference type="EMBL" id="HG723282">
    <property type="protein sequence ID" value="CDJ65781.1"/>
    <property type="molecule type" value="Genomic_DNA"/>
</dbReference>
<dbReference type="AlphaFoldDB" id="U6MP41"/>
<feature type="region of interest" description="Disordered" evidence="1">
    <location>
        <begin position="74"/>
        <end position="137"/>
    </location>
</feature>
<feature type="compositionally biased region" description="Basic and acidic residues" evidence="1">
    <location>
        <begin position="122"/>
        <end position="137"/>
    </location>
</feature>
<feature type="compositionally biased region" description="Pro residues" evidence="1">
    <location>
        <begin position="364"/>
        <end position="374"/>
    </location>
</feature>
<organism evidence="2 3">
    <name type="scientific">Eimeria necatrix</name>
    <dbReference type="NCBI Taxonomy" id="51315"/>
    <lineage>
        <taxon>Eukaryota</taxon>
        <taxon>Sar</taxon>
        <taxon>Alveolata</taxon>
        <taxon>Apicomplexa</taxon>
        <taxon>Conoidasida</taxon>
        <taxon>Coccidia</taxon>
        <taxon>Eucoccidiorida</taxon>
        <taxon>Eimeriorina</taxon>
        <taxon>Eimeriidae</taxon>
        <taxon>Eimeria</taxon>
    </lineage>
</organism>
<sequence>MIGQCLGSPTAAREPILSKLIFCPPNRPWFFSGLLTLLISLCVLYRTKSLNPNAAPFVPRALPTVSRSSALLSLTRTGRHPDVESTGEASEKAAEAATRTTSKDECTGAARVTASDASTSREPQHHAVESQRNPDENYQHTLLPFMSLDEEQNRKNSSAFSQRAPPRVQTAGILWKYPSTLRENEPRFQHIFIKSRPRSHSAPSNAAAVAERLKASLGNCRYTPVSLLGLRRQALLLASSFEDLQFMLQQQPARCTDELLSSVLCAPPSAISAPKGVKVIAHLHSVFSSAPAPCAPRTSQPDVSSVPAPPPPPPLQEESLQYRRGPWEHLHKYKPPGCPGTRAAQWEGRSSGGPLLPLPRSSPGGPPLLPTPRVPPLTLSSLHPVDRGWLPNSYCISSGPATGVKGAAHPGVPWVMGGFFKEPTPMIHPVMQQGEPQVSLQRLLLHQHELMKHQLLQQRQQGSSLPAPLESKSYPTEQHVERAHREFKFPRKNSGFPRQRRNKQSPLELQKAPDILRRTVHGNQGIEPLSPCLTLSYEAAIHKLLGMVNSLVLARSSCKEVREQQ</sequence>